<keyword evidence="2" id="KW-1185">Reference proteome</keyword>
<gene>
    <name evidence="1" type="ORF">L2764_08385</name>
</gene>
<proteinExistence type="predicted"/>
<evidence type="ECO:0000313" key="2">
    <source>
        <dbReference type="Proteomes" id="UP001203423"/>
    </source>
</evidence>
<accession>A0ABT0LA22</accession>
<organism evidence="1 2">
    <name type="scientific">Shewanella surugensis</name>
    <dbReference type="NCBI Taxonomy" id="212020"/>
    <lineage>
        <taxon>Bacteria</taxon>
        <taxon>Pseudomonadati</taxon>
        <taxon>Pseudomonadota</taxon>
        <taxon>Gammaproteobacteria</taxon>
        <taxon>Alteromonadales</taxon>
        <taxon>Shewanellaceae</taxon>
        <taxon>Shewanella</taxon>
    </lineage>
</organism>
<protein>
    <submittedName>
        <fullName evidence="1">Uncharacterized protein</fullName>
    </submittedName>
</protein>
<dbReference type="EMBL" id="JAKIKS010000025">
    <property type="protein sequence ID" value="MCL1124490.1"/>
    <property type="molecule type" value="Genomic_DNA"/>
</dbReference>
<sequence>MKNIPLRVNIESQTSKVNTDWLAIMATLKKRGLEQDELASVYFDLNAGMRVTTRGLSLAKITMTENLEGIIKEPTVSTTDFAAMANELVG</sequence>
<dbReference type="RefSeq" id="WP_248939771.1">
    <property type="nucleotide sequence ID" value="NZ_JAKIKS010000025.1"/>
</dbReference>
<name>A0ABT0LA22_9GAMM</name>
<evidence type="ECO:0000313" key="1">
    <source>
        <dbReference type="EMBL" id="MCL1124490.1"/>
    </source>
</evidence>
<dbReference type="Proteomes" id="UP001203423">
    <property type="component" value="Unassembled WGS sequence"/>
</dbReference>
<reference evidence="1 2" key="1">
    <citation type="submission" date="2022-01" db="EMBL/GenBank/DDBJ databases">
        <title>Whole genome-based taxonomy of the Shewanellaceae.</title>
        <authorList>
            <person name="Martin-Rodriguez A.J."/>
        </authorList>
    </citation>
    <scope>NUCLEOTIDE SEQUENCE [LARGE SCALE GENOMIC DNA]</scope>
    <source>
        <strain evidence="1 2">DSM 17177</strain>
    </source>
</reference>
<comment type="caution">
    <text evidence="1">The sequence shown here is derived from an EMBL/GenBank/DDBJ whole genome shotgun (WGS) entry which is preliminary data.</text>
</comment>